<feature type="transmembrane region" description="Helical" evidence="1">
    <location>
        <begin position="106"/>
        <end position="127"/>
    </location>
</feature>
<evidence type="ECO:0000313" key="2">
    <source>
        <dbReference type="EMBL" id="MBC3441595.1"/>
    </source>
</evidence>
<proteinExistence type="predicted"/>
<feature type="transmembrane region" description="Helical" evidence="1">
    <location>
        <begin position="68"/>
        <end position="86"/>
    </location>
</feature>
<evidence type="ECO:0000313" key="3">
    <source>
        <dbReference type="EMBL" id="MBV4536614.1"/>
    </source>
</evidence>
<reference evidence="4 5" key="1">
    <citation type="journal article" date="2012" name="Plant Soil">
        <title>Screening of plant growth-promoting traits in arsenic-resistant bacteria isolated from the rhizosphere of soybean plants from Argentinean agricultural soil.</title>
        <authorList>
            <person name="Wevar Oller A.L."/>
            <person name="Talano M.A."/>
            <person name="Agostini E."/>
        </authorList>
    </citation>
    <scope>NUCLEOTIDE SEQUENCE [LARGE SCALE GENOMIC DNA]</scope>
    <source>
        <strain evidence="4 5">AW4</strain>
    </source>
</reference>
<keyword evidence="5" id="KW-1185">Reference proteome</keyword>
<evidence type="ECO:0000313" key="4">
    <source>
        <dbReference type="EMBL" id="MFK5734004.1"/>
    </source>
</evidence>
<sequence length="132" mass="15218">MIDFDSWPQLVRIVFLAGPFLVGLPGVAMSLYIACTREFHIMLSAIQSSPWLEQQKRGWGIGRFKSRWMLVCFVCGLLLLPGPHIRRGLLDINELRNFPRGLKRRMLVSVWLTIIGFTWMMVAFVLIRLSQA</sequence>
<comment type="caution">
    <text evidence="2">The sequence shown here is derived from an EMBL/GenBank/DDBJ whole genome shotgun (WGS) entry which is preliminary data.</text>
</comment>
<organism evidence="2">
    <name type="scientific">Pseudomonas urmiensis</name>
    <dbReference type="NCBI Taxonomy" id="2745493"/>
    <lineage>
        <taxon>Bacteria</taxon>
        <taxon>Pseudomonadati</taxon>
        <taxon>Pseudomonadota</taxon>
        <taxon>Gammaproteobacteria</taxon>
        <taxon>Pseudomonadales</taxon>
        <taxon>Pseudomonadaceae</taxon>
        <taxon>Pseudomonas</taxon>
    </lineage>
</organism>
<accession>A0A923JVL9</accession>
<evidence type="ECO:0000256" key="1">
    <source>
        <dbReference type="SAM" id="Phobius"/>
    </source>
</evidence>
<reference evidence="3" key="4">
    <citation type="submission" date="2021-06" db="EMBL/GenBank/DDBJ databases">
        <title>Updating the genus Pseudomonas: Description of 43 new species and partition of the Pseudomonas putida group.</title>
        <authorList>
            <person name="Girard L."/>
            <person name="Lood C."/>
            <person name="Vandamme P."/>
            <person name="Rokni-Zadeh H."/>
            <person name="Van Noort V."/>
            <person name="Hofte M."/>
            <person name="Lavigne R."/>
            <person name="De Mot R."/>
        </authorList>
    </citation>
    <scope>NUCLEOTIDE SEQUENCE</scope>
    <source>
        <strain evidence="3">SWRI10</strain>
    </source>
</reference>
<reference evidence="2" key="2">
    <citation type="journal article" date="2020" name="Microorganisms">
        <title>Reliable Identification of Environmental Pseudomonas Isolates Using the rpoD Gene.</title>
        <authorList>
            <consortium name="The Broad Institute Genome Sequencing Platform"/>
            <person name="Girard L."/>
            <person name="Lood C."/>
            <person name="Rokni-Zadeh H."/>
            <person name="van Noort V."/>
            <person name="Lavigne R."/>
            <person name="De Mot R."/>
        </authorList>
    </citation>
    <scope>NUCLEOTIDE SEQUENCE</scope>
    <source>
        <strain evidence="2">SWRI10</strain>
    </source>
</reference>
<dbReference type="EMBL" id="JABWRE020000001">
    <property type="protein sequence ID" value="MBV4536614.1"/>
    <property type="molecule type" value="Genomic_DNA"/>
</dbReference>
<reference evidence="2" key="3">
    <citation type="submission" date="2020-07" db="EMBL/GenBank/DDBJ databases">
        <authorList>
            <person name="Lood C."/>
            <person name="Girard L."/>
        </authorList>
    </citation>
    <scope>NUCLEOTIDE SEQUENCE</scope>
    <source>
        <strain evidence="2">SWRI10</strain>
    </source>
</reference>
<evidence type="ECO:0000313" key="5">
    <source>
        <dbReference type="Proteomes" id="UP001621534"/>
    </source>
</evidence>
<name>A0A923JVL9_9PSED</name>
<dbReference type="Proteomes" id="UP001621534">
    <property type="component" value="Unassembled WGS sequence"/>
</dbReference>
<protein>
    <submittedName>
        <fullName evidence="2">Uncharacterized protein</fullName>
    </submittedName>
</protein>
<dbReference type="Proteomes" id="UP000599879">
    <property type="component" value="Unassembled WGS sequence"/>
</dbReference>
<reference evidence="4" key="5">
    <citation type="submission" date="2021-07" db="EMBL/GenBank/DDBJ databases">
        <authorList>
            <person name="Wevar Oller A.L."/>
            <person name="Talano M.A."/>
            <person name="Torres Tejerizo G.A."/>
            <person name="Agostini E."/>
        </authorList>
    </citation>
    <scope>NUCLEOTIDE SEQUENCE</scope>
    <source>
        <strain evidence="4">AW4</strain>
    </source>
</reference>
<dbReference type="AlphaFoldDB" id="A0A923JVL9"/>
<dbReference type="RefSeq" id="WP_186555161.1">
    <property type="nucleotide sequence ID" value="NZ_JABWRE020000001.1"/>
</dbReference>
<feature type="transmembrane region" description="Helical" evidence="1">
    <location>
        <begin position="13"/>
        <end position="34"/>
    </location>
</feature>
<dbReference type="EMBL" id="JAHWXS010000009">
    <property type="protein sequence ID" value="MFK5734004.1"/>
    <property type="molecule type" value="Genomic_DNA"/>
</dbReference>
<keyword evidence="1" id="KW-0812">Transmembrane</keyword>
<dbReference type="EMBL" id="JABWRE010000008">
    <property type="protein sequence ID" value="MBC3441595.1"/>
    <property type="molecule type" value="Genomic_DNA"/>
</dbReference>
<keyword evidence="1" id="KW-1133">Transmembrane helix</keyword>
<gene>
    <name evidence="3" type="ORF">HU737_011525</name>
    <name evidence="2" type="ORF">HU737_12960</name>
    <name evidence="4" type="ORF">KW869_10730</name>
</gene>
<keyword evidence="1" id="KW-0472">Membrane</keyword>